<feature type="region of interest" description="Disordered" evidence="1">
    <location>
        <begin position="138"/>
        <end position="157"/>
    </location>
</feature>
<name>A0ABQ8Q4M0_9AGAR</name>
<proteinExistence type="predicted"/>
<dbReference type="InterPro" id="IPR046521">
    <property type="entry name" value="DUF6698"/>
</dbReference>
<dbReference type="Pfam" id="PF20414">
    <property type="entry name" value="DUF6698"/>
    <property type="match status" value="1"/>
</dbReference>
<reference evidence="2" key="1">
    <citation type="submission" date="2022-08" db="EMBL/GenBank/DDBJ databases">
        <authorList>
            <consortium name="DOE Joint Genome Institute"/>
            <person name="Min B."/>
            <person name="Riley R."/>
            <person name="Sierra-Patev S."/>
            <person name="Naranjo-Ortiz M."/>
            <person name="Looney B."/>
            <person name="Konkel Z."/>
            <person name="Slot J.C."/>
            <person name="Sakamoto Y."/>
            <person name="Steenwyk J.L."/>
            <person name="Rokas A."/>
            <person name="Carro J."/>
            <person name="Camarero S."/>
            <person name="Ferreira P."/>
            <person name="Molpeceres G."/>
            <person name="Ruiz-Duenas F.J."/>
            <person name="Serrano A."/>
            <person name="Henrissat B."/>
            <person name="Drula E."/>
            <person name="Hughes K.W."/>
            <person name="Mata J.L."/>
            <person name="Ishikawa N.K."/>
            <person name="Vargas-Isla R."/>
            <person name="Ushijima S."/>
            <person name="Smith C.A."/>
            <person name="Ahrendt S."/>
            <person name="Andreopoulos W."/>
            <person name="He G."/>
            <person name="Labutti K."/>
            <person name="Lipzen A."/>
            <person name="Ng V."/>
            <person name="Sandor L."/>
            <person name="Barry K."/>
            <person name="Martinez A.T."/>
            <person name="Xiao Y."/>
            <person name="Gibbons J.G."/>
            <person name="Terashima K."/>
            <person name="Hibbett D.S."/>
            <person name="Grigoriev I.V."/>
        </authorList>
    </citation>
    <scope>NUCLEOTIDE SEQUENCE</scope>
    <source>
        <strain evidence="2">TFB10827</strain>
    </source>
</reference>
<evidence type="ECO:0000313" key="2">
    <source>
        <dbReference type="EMBL" id="KAJ3993375.1"/>
    </source>
</evidence>
<evidence type="ECO:0000256" key="1">
    <source>
        <dbReference type="SAM" id="MobiDB-lite"/>
    </source>
</evidence>
<dbReference type="Proteomes" id="UP001163828">
    <property type="component" value="Unassembled WGS sequence"/>
</dbReference>
<accession>A0ABQ8Q4M0</accession>
<keyword evidence="3" id="KW-1185">Reference proteome</keyword>
<organism evidence="2 3">
    <name type="scientific">Lentinula boryana</name>
    <dbReference type="NCBI Taxonomy" id="40481"/>
    <lineage>
        <taxon>Eukaryota</taxon>
        <taxon>Fungi</taxon>
        <taxon>Dikarya</taxon>
        <taxon>Basidiomycota</taxon>
        <taxon>Agaricomycotina</taxon>
        <taxon>Agaricomycetes</taxon>
        <taxon>Agaricomycetidae</taxon>
        <taxon>Agaricales</taxon>
        <taxon>Marasmiineae</taxon>
        <taxon>Omphalotaceae</taxon>
        <taxon>Lentinula</taxon>
    </lineage>
</organism>
<dbReference type="EMBL" id="MU790770">
    <property type="protein sequence ID" value="KAJ3993375.1"/>
    <property type="molecule type" value="Genomic_DNA"/>
</dbReference>
<sequence length="157" mass="17836">MVLCTDYFWVYHRSADPENLAPSSKFQRTATHRADVSQKMHMSKVTPRSIAYAAIHLHFGLTDASSWNARYLGYSYQDLWNFVVDFFEDPKDDEAAKQAEELLKWWNDRIFTGTRNAANNCGTKMMSRKQVVAKQIIIPPLPPSSPPPSSPEPADTA</sequence>
<protein>
    <submittedName>
        <fullName evidence="2">Uncharacterized protein</fullName>
    </submittedName>
</protein>
<feature type="compositionally biased region" description="Pro residues" evidence="1">
    <location>
        <begin position="139"/>
        <end position="151"/>
    </location>
</feature>
<gene>
    <name evidence="2" type="ORF">F5050DRAFT_1810562</name>
</gene>
<comment type="caution">
    <text evidence="2">The sequence shown here is derived from an EMBL/GenBank/DDBJ whole genome shotgun (WGS) entry which is preliminary data.</text>
</comment>
<evidence type="ECO:0000313" key="3">
    <source>
        <dbReference type="Proteomes" id="UP001163828"/>
    </source>
</evidence>